<keyword evidence="4" id="KW-0560">Oxidoreductase</keyword>
<proteinExistence type="inferred from homology"/>
<keyword evidence="8" id="KW-1185">Reference proteome</keyword>
<dbReference type="GO" id="GO:0005737">
    <property type="term" value="C:cytoplasm"/>
    <property type="evidence" value="ECO:0007669"/>
    <property type="project" value="TreeGrafter"/>
</dbReference>
<dbReference type="SUPFAM" id="SSF51197">
    <property type="entry name" value="Clavaminate synthase-like"/>
    <property type="match status" value="1"/>
</dbReference>
<dbReference type="GO" id="GO:0046872">
    <property type="term" value="F:metal ion binding"/>
    <property type="evidence" value="ECO:0007669"/>
    <property type="project" value="UniProtKB-KW"/>
</dbReference>
<dbReference type="Gene3D" id="3.60.130.10">
    <property type="entry name" value="Clavaminate synthase-like"/>
    <property type="match status" value="1"/>
</dbReference>
<keyword evidence="2" id="KW-0479">Metal-binding</keyword>
<dbReference type="RefSeq" id="WP_267141884.1">
    <property type="nucleotide sequence ID" value="NZ_JAODIL010000064.1"/>
</dbReference>
<sequence>MDITSLTPVTGKRITNFNIKRMSETDLSQLKSLIAEHGVIHIPGQHLTPDELESAALNFGEGWLGDFLKPLEGQKFAIPIANKGKALAISERWHADSTYDQYPPYLSFLSAVDIPPLGGDTMWTSQYLAYEFLPEGLKKLIAPLKAVHYNRGQVKVRTGESRDDLPGFAHPLVIRHPVSGKPVFYLSAHAEHIEGLSREDSAPIFQLLRNYIGQPALSYRHQWQPGDLLIWDNRCTMHFAIHDYGDYPRFMNRVTVAGPQPEAWFPDKADN</sequence>
<accession>A0A9J6PQK6</accession>
<evidence type="ECO:0000256" key="1">
    <source>
        <dbReference type="ARBA" id="ARBA00005896"/>
    </source>
</evidence>
<dbReference type="PANTHER" id="PTHR30468">
    <property type="entry name" value="ALPHA-KETOGLUTARATE-DEPENDENT SULFONATE DIOXYGENASE"/>
    <property type="match status" value="1"/>
</dbReference>
<feature type="domain" description="TauD/TfdA-like" evidence="6">
    <location>
        <begin position="3"/>
        <end position="255"/>
    </location>
</feature>
<evidence type="ECO:0000259" key="6">
    <source>
        <dbReference type="Pfam" id="PF02668"/>
    </source>
</evidence>
<keyword evidence="3 7" id="KW-0223">Dioxygenase</keyword>
<evidence type="ECO:0000256" key="4">
    <source>
        <dbReference type="ARBA" id="ARBA00023002"/>
    </source>
</evidence>
<evidence type="ECO:0000256" key="3">
    <source>
        <dbReference type="ARBA" id="ARBA00022964"/>
    </source>
</evidence>
<dbReference type="GO" id="GO:0016706">
    <property type="term" value="F:2-oxoglutarate-dependent dioxygenase activity"/>
    <property type="evidence" value="ECO:0007669"/>
    <property type="project" value="UniProtKB-ARBA"/>
</dbReference>
<gene>
    <name evidence="7" type="ORF">N5923_16130</name>
</gene>
<dbReference type="Pfam" id="PF02668">
    <property type="entry name" value="TauD"/>
    <property type="match status" value="1"/>
</dbReference>
<keyword evidence="5" id="KW-0408">Iron</keyword>
<dbReference type="InterPro" id="IPR042098">
    <property type="entry name" value="TauD-like_sf"/>
</dbReference>
<dbReference type="InterPro" id="IPR003819">
    <property type="entry name" value="TauD/TfdA-like"/>
</dbReference>
<reference evidence="7" key="1">
    <citation type="submission" date="2022-09" db="EMBL/GenBank/DDBJ databases">
        <title>Winslowiella arboricola sp. nov., isolated from bleeding cankers on broadleaf hosts.</title>
        <authorList>
            <person name="Brady C."/>
            <person name="Kaur S."/>
            <person name="Crampton B."/>
            <person name="Maddock D."/>
            <person name="Arnold D."/>
            <person name="Denman S."/>
        </authorList>
    </citation>
    <scope>NUCLEOTIDE SEQUENCE</scope>
    <source>
        <strain evidence="7">BAC 15a-03b</strain>
    </source>
</reference>
<name>A0A9J6PQK6_9GAMM</name>
<dbReference type="InterPro" id="IPR051323">
    <property type="entry name" value="AtsK-like"/>
</dbReference>
<dbReference type="PANTHER" id="PTHR30468:SF1">
    <property type="entry name" value="ALPHA-KETOGLUTARATE-DEPENDENT SULFONATE DIOXYGENASE"/>
    <property type="match status" value="1"/>
</dbReference>
<evidence type="ECO:0000313" key="8">
    <source>
        <dbReference type="Proteomes" id="UP001064262"/>
    </source>
</evidence>
<protein>
    <submittedName>
        <fullName evidence="7">TauD/TfdA family dioxygenase</fullName>
    </submittedName>
</protein>
<dbReference type="Proteomes" id="UP001064262">
    <property type="component" value="Unassembled WGS sequence"/>
</dbReference>
<comment type="caution">
    <text evidence="7">The sequence shown here is derived from an EMBL/GenBank/DDBJ whole genome shotgun (WGS) entry which is preliminary data.</text>
</comment>
<evidence type="ECO:0000256" key="5">
    <source>
        <dbReference type="ARBA" id="ARBA00023004"/>
    </source>
</evidence>
<dbReference type="EMBL" id="JAODIM010000042">
    <property type="protein sequence ID" value="MCU5779014.1"/>
    <property type="molecule type" value="Genomic_DNA"/>
</dbReference>
<organism evidence="7 8">
    <name type="scientific">Winslowiella arboricola</name>
    <dbReference type="NCBI Taxonomy" id="2978220"/>
    <lineage>
        <taxon>Bacteria</taxon>
        <taxon>Pseudomonadati</taxon>
        <taxon>Pseudomonadota</taxon>
        <taxon>Gammaproteobacteria</taxon>
        <taxon>Enterobacterales</taxon>
        <taxon>Erwiniaceae</taxon>
        <taxon>Winslowiella</taxon>
    </lineage>
</organism>
<comment type="similarity">
    <text evidence="1">Belongs to the TfdA dioxygenase family.</text>
</comment>
<evidence type="ECO:0000256" key="2">
    <source>
        <dbReference type="ARBA" id="ARBA00022723"/>
    </source>
</evidence>
<evidence type="ECO:0000313" key="7">
    <source>
        <dbReference type="EMBL" id="MCU5779014.1"/>
    </source>
</evidence>
<dbReference type="AlphaFoldDB" id="A0A9J6PQK6"/>